<gene>
    <name evidence="1" type="ORF">VHA01S_021_00180</name>
</gene>
<dbReference type="EMBL" id="BAUJ01000021">
    <property type="protein sequence ID" value="GAD89524.1"/>
    <property type="molecule type" value="Genomic_DNA"/>
</dbReference>
<keyword evidence="2" id="KW-1185">Reference proteome</keyword>
<evidence type="ECO:0000313" key="1">
    <source>
        <dbReference type="EMBL" id="GAD89524.1"/>
    </source>
</evidence>
<reference evidence="1 2" key="1">
    <citation type="submission" date="2013-11" db="EMBL/GenBank/DDBJ databases">
        <title>Whole genome shotgun sequence of Vibrio halioticoli NBRC 102217.</title>
        <authorList>
            <person name="Isaki S."/>
            <person name="Kimura A."/>
            <person name="Ohji S."/>
            <person name="Hosoyama A."/>
            <person name="Fujita N."/>
            <person name="Hashimoto M."/>
            <person name="Hosoyama Y."/>
            <person name="Yamazoe A."/>
        </authorList>
    </citation>
    <scope>NUCLEOTIDE SEQUENCE [LARGE SCALE GENOMIC DNA]</scope>
    <source>
        <strain evidence="1 2">NBRC 102217</strain>
    </source>
</reference>
<dbReference type="AlphaFoldDB" id="V5F2Z8"/>
<dbReference type="OrthoDB" id="5877986at2"/>
<organism evidence="1 2">
    <name type="scientific">Vibrio halioticoli NBRC 102217</name>
    <dbReference type="NCBI Taxonomy" id="1219072"/>
    <lineage>
        <taxon>Bacteria</taxon>
        <taxon>Pseudomonadati</taxon>
        <taxon>Pseudomonadota</taxon>
        <taxon>Gammaproteobacteria</taxon>
        <taxon>Vibrionales</taxon>
        <taxon>Vibrionaceae</taxon>
        <taxon>Vibrio</taxon>
    </lineage>
</organism>
<comment type="caution">
    <text evidence="1">The sequence shown here is derived from an EMBL/GenBank/DDBJ whole genome shotgun (WGS) entry which is preliminary data.</text>
</comment>
<evidence type="ECO:0000313" key="2">
    <source>
        <dbReference type="Proteomes" id="UP000017800"/>
    </source>
</evidence>
<dbReference type="RefSeq" id="WP_023403888.1">
    <property type="nucleotide sequence ID" value="NZ_BAUJ01000021.1"/>
</dbReference>
<protein>
    <submittedName>
        <fullName evidence="1">Uncharacterized protein</fullName>
    </submittedName>
</protein>
<accession>V5F2Z8</accession>
<name>V5F2Z8_9VIBR</name>
<proteinExistence type="predicted"/>
<dbReference type="Proteomes" id="UP000017800">
    <property type="component" value="Unassembled WGS sequence"/>
</dbReference>
<dbReference type="eggNOG" id="ENOG5033NIN">
    <property type="taxonomic scope" value="Bacteria"/>
</dbReference>
<sequence length="188" mass="21956">MDEIQRFNAGLFEDSELKFIAIDQLIGDDLLEQLHRSANPFSLLRTQPDRTFSSDYLCNLLAMQSPIIAYRFRHHYRYLVGAFTLEKLKTAVAQKHLAPDHKIPVFVLKKKPSERTRLRVIQFELMENLLDKCFVSNTKKIRFLLENWFTKDAGKRSIFQSKEWQALYPNITSIEGLSGYLSLSKKNV</sequence>